<evidence type="ECO:0000256" key="6">
    <source>
        <dbReference type="PROSITE-ProRule" id="PRU00277"/>
    </source>
</evidence>
<dbReference type="EMBL" id="CP060007">
    <property type="protein sequence ID" value="QNA43125.1"/>
    <property type="molecule type" value="Genomic_DNA"/>
</dbReference>
<dbReference type="GO" id="GO:0003755">
    <property type="term" value="F:peptidyl-prolyl cis-trans isomerase activity"/>
    <property type="evidence" value="ECO:0007669"/>
    <property type="project" value="UniProtKB-KW"/>
</dbReference>
<dbReference type="InterPro" id="IPR001179">
    <property type="entry name" value="PPIase_FKBP_dom"/>
</dbReference>
<feature type="chain" id="PRO_5028981414" description="peptidylprolyl isomerase" evidence="7">
    <location>
        <begin position="20"/>
        <end position="341"/>
    </location>
</feature>
<evidence type="ECO:0000256" key="4">
    <source>
        <dbReference type="ARBA" id="ARBA00023110"/>
    </source>
</evidence>
<comment type="similarity">
    <text evidence="2">Belongs to the FKBP-type PPIase family.</text>
</comment>
<name>A0A7G5XCC2_9BACT</name>
<dbReference type="EC" id="5.2.1.8" evidence="3 6"/>
<evidence type="ECO:0000259" key="8">
    <source>
        <dbReference type="PROSITE" id="PS50059"/>
    </source>
</evidence>
<reference evidence="10" key="1">
    <citation type="submission" date="2020-08" db="EMBL/GenBank/DDBJ databases">
        <title>Lacibacter sp. S13-6-6 genome sequencing.</title>
        <authorList>
            <person name="Jin L."/>
        </authorList>
    </citation>
    <scope>NUCLEOTIDE SEQUENCE [LARGE SCALE GENOMIC DNA]</scope>
    <source>
        <strain evidence="10">S13-6-6</strain>
    </source>
</reference>
<dbReference type="AlphaFoldDB" id="A0A7G5XCC2"/>
<dbReference type="RefSeq" id="WP_182801390.1">
    <property type="nucleotide sequence ID" value="NZ_CP060007.1"/>
</dbReference>
<dbReference type="InterPro" id="IPR046357">
    <property type="entry name" value="PPIase_dom_sf"/>
</dbReference>
<evidence type="ECO:0000256" key="3">
    <source>
        <dbReference type="ARBA" id="ARBA00013194"/>
    </source>
</evidence>
<dbReference type="KEGG" id="lacs:H4075_13650"/>
<evidence type="ECO:0000313" key="9">
    <source>
        <dbReference type="EMBL" id="QNA43125.1"/>
    </source>
</evidence>
<gene>
    <name evidence="9" type="ORF">H4075_13650</name>
</gene>
<feature type="domain" description="PPIase FKBP-type" evidence="8">
    <location>
        <begin position="253"/>
        <end position="338"/>
    </location>
</feature>
<sequence length="341" mass="37805">MKYFLFIMISICTHANVFAQNDVVKTYSLADSLRASGLLVQINTQQINTRKEVKAGVQSGDVKLFIEADKKEKEIVFSFPETATIVAKGMNVEEDGKDELEWEDESVVKETVQLYLATASDSATNFILYSGYVYYPAQNKWKLIGTCKLKDKWGALKSASTFTVNRKKQPAALSIPQAWVQRGNGSFIELSATAAKAPVLAPFSNIDSIQQAANDEQIIQQAIMSGKTDAKQKDNDVYYTIMKEGTGRNVLVTDTVVVYYKGYLLEDGSVFDQTKEKTATFPLSRLIRGWQLGIPFCKVGGKIKIVIPSGLAYSIRTRAAKIPPNSPLVFEVEVIDVKPQL</sequence>
<keyword evidence="4 6" id="KW-0697">Rotamase</keyword>
<protein>
    <recommendedName>
        <fullName evidence="3 6">peptidylprolyl isomerase</fullName>
        <ecNumber evidence="3 6">5.2.1.8</ecNumber>
    </recommendedName>
</protein>
<dbReference type="PANTHER" id="PTHR43811:SF19">
    <property type="entry name" value="39 KDA FK506-BINDING NUCLEAR PROTEIN"/>
    <property type="match status" value="1"/>
</dbReference>
<dbReference type="Pfam" id="PF00254">
    <property type="entry name" value="FKBP_C"/>
    <property type="match status" value="1"/>
</dbReference>
<keyword evidence="10" id="KW-1185">Reference proteome</keyword>
<feature type="signal peptide" evidence="7">
    <location>
        <begin position="1"/>
        <end position="19"/>
    </location>
</feature>
<dbReference type="SUPFAM" id="SSF54534">
    <property type="entry name" value="FKBP-like"/>
    <property type="match status" value="1"/>
</dbReference>
<dbReference type="PANTHER" id="PTHR43811">
    <property type="entry name" value="FKBP-TYPE PEPTIDYL-PROLYL CIS-TRANS ISOMERASE FKPA"/>
    <property type="match status" value="1"/>
</dbReference>
<organism evidence="9 10">
    <name type="scientific">Lacibacter sediminis</name>
    <dbReference type="NCBI Taxonomy" id="2760713"/>
    <lineage>
        <taxon>Bacteria</taxon>
        <taxon>Pseudomonadati</taxon>
        <taxon>Bacteroidota</taxon>
        <taxon>Chitinophagia</taxon>
        <taxon>Chitinophagales</taxon>
        <taxon>Chitinophagaceae</taxon>
        <taxon>Lacibacter</taxon>
    </lineage>
</organism>
<dbReference type="PROSITE" id="PS50059">
    <property type="entry name" value="FKBP_PPIASE"/>
    <property type="match status" value="1"/>
</dbReference>
<keyword evidence="7" id="KW-0732">Signal</keyword>
<dbReference type="Proteomes" id="UP000515344">
    <property type="component" value="Chromosome"/>
</dbReference>
<proteinExistence type="inferred from homology"/>
<evidence type="ECO:0000256" key="5">
    <source>
        <dbReference type="ARBA" id="ARBA00023235"/>
    </source>
</evidence>
<evidence type="ECO:0000313" key="10">
    <source>
        <dbReference type="Proteomes" id="UP000515344"/>
    </source>
</evidence>
<evidence type="ECO:0000256" key="1">
    <source>
        <dbReference type="ARBA" id="ARBA00000971"/>
    </source>
</evidence>
<dbReference type="Gene3D" id="3.10.50.40">
    <property type="match status" value="1"/>
</dbReference>
<evidence type="ECO:0000256" key="2">
    <source>
        <dbReference type="ARBA" id="ARBA00006577"/>
    </source>
</evidence>
<evidence type="ECO:0000256" key="7">
    <source>
        <dbReference type="SAM" id="SignalP"/>
    </source>
</evidence>
<keyword evidence="5 6" id="KW-0413">Isomerase</keyword>
<comment type="catalytic activity">
    <reaction evidence="1 6">
        <text>[protein]-peptidylproline (omega=180) = [protein]-peptidylproline (omega=0)</text>
        <dbReference type="Rhea" id="RHEA:16237"/>
        <dbReference type="Rhea" id="RHEA-COMP:10747"/>
        <dbReference type="Rhea" id="RHEA-COMP:10748"/>
        <dbReference type="ChEBI" id="CHEBI:83833"/>
        <dbReference type="ChEBI" id="CHEBI:83834"/>
        <dbReference type="EC" id="5.2.1.8"/>
    </reaction>
</comment>
<accession>A0A7G5XCC2</accession>